<accession>A0ABP1RMK3</accession>
<dbReference type="PANTHER" id="PTHR48438">
    <property type="entry name" value="ALPHA-(1,3)-FUCOSYLTRANSFERASE C-RELATED"/>
    <property type="match status" value="1"/>
</dbReference>
<keyword evidence="7" id="KW-0472">Membrane</keyword>
<evidence type="ECO:0000256" key="6">
    <source>
        <dbReference type="ARBA" id="ARBA00023034"/>
    </source>
</evidence>
<comment type="caution">
    <text evidence="7">Lacks conserved residue(s) required for the propagation of feature annotation.</text>
</comment>
<protein>
    <recommendedName>
        <fullName evidence="7">Fucosyltransferase</fullName>
        <ecNumber evidence="7">2.4.1.-</ecNumber>
    </recommendedName>
</protein>
<dbReference type="PANTHER" id="PTHR48438:SF1">
    <property type="entry name" value="ALPHA-(1,3)-FUCOSYLTRANSFERASE C-RELATED"/>
    <property type="match status" value="1"/>
</dbReference>
<dbReference type="EC" id="2.4.1.-" evidence="7"/>
<comment type="subcellular location">
    <subcellularLocation>
        <location evidence="1">Golgi apparatus membrane</location>
        <topology evidence="1">Single-pass type II membrane protein</topology>
    </subcellularLocation>
    <subcellularLocation>
        <location evidence="7">Golgi apparatus</location>
        <location evidence="7">Golgi stack membrane</location>
        <topology evidence="7">Single-pass type II membrane protein</topology>
    </subcellularLocation>
</comment>
<evidence type="ECO:0000313" key="9">
    <source>
        <dbReference type="EMBL" id="CAL8130857.1"/>
    </source>
</evidence>
<keyword evidence="4 7" id="KW-0328">Glycosyltransferase</keyword>
<evidence type="ECO:0000256" key="4">
    <source>
        <dbReference type="ARBA" id="ARBA00022676"/>
    </source>
</evidence>
<keyword evidence="7" id="KW-0812">Transmembrane</keyword>
<organism evidence="9 10">
    <name type="scientific">Orchesella dallaii</name>
    <dbReference type="NCBI Taxonomy" id="48710"/>
    <lineage>
        <taxon>Eukaryota</taxon>
        <taxon>Metazoa</taxon>
        <taxon>Ecdysozoa</taxon>
        <taxon>Arthropoda</taxon>
        <taxon>Hexapoda</taxon>
        <taxon>Collembola</taxon>
        <taxon>Entomobryomorpha</taxon>
        <taxon>Entomobryoidea</taxon>
        <taxon>Orchesellidae</taxon>
        <taxon>Orchesellinae</taxon>
        <taxon>Orchesella</taxon>
    </lineage>
</organism>
<dbReference type="InterPro" id="IPR055270">
    <property type="entry name" value="Glyco_tran_10_C"/>
</dbReference>
<dbReference type="EMBL" id="CAXLJM020000085">
    <property type="protein sequence ID" value="CAL8130857.1"/>
    <property type="molecule type" value="Genomic_DNA"/>
</dbReference>
<dbReference type="InterPro" id="IPR038577">
    <property type="entry name" value="GT10-like_C_sf"/>
</dbReference>
<evidence type="ECO:0000313" key="10">
    <source>
        <dbReference type="Proteomes" id="UP001642540"/>
    </source>
</evidence>
<proteinExistence type="inferred from homology"/>
<comment type="pathway">
    <text evidence="2">Protein modification; protein glycosylation.</text>
</comment>
<feature type="domain" description="Fucosyltransferase C-terminal" evidence="8">
    <location>
        <begin position="302"/>
        <end position="462"/>
    </location>
</feature>
<gene>
    <name evidence="9" type="ORF">ODALV1_LOCUS23918</name>
</gene>
<dbReference type="Gene3D" id="3.40.50.11660">
    <property type="entry name" value="Glycosyl transferase family 10, C-terminal domain"/>
    <property type="match status" value="1"/>
</dbReference>
<name>A0ABP1RMK3_9HEXA</name>
<evidence type="ECO:0000256" key="3">
    <source>
        <dbReference type="ARBA" id="ARBA00008919"/>
    </source>
</evidence>
<evidence type="ECO:0000259" key="8">
    <source>
        <dbReference type="Pfam" id="PF00852"/>
    </source>
</evidence>
<feature type="transmembrane region" description="Helical" evidence="7">
    <location>
        <begin position="503"/>
        <end position="522"/>
    </location>
</feature>
<evidence type="ECO:0000256" key="7">
    <source>
        <dbReference type="RuleBase" id="RU003832"/>
    </source>
</evidence>
<evidence type="ECO:0000256" key="5">
    <source>
        <dbReference type="ARBA" id="ARBA00022679"/>
    </source>
</evidence>
<evidence type="ECO:0000256" key="1">
    <source>
        <dbReference type="ARBA" id="ARBA00004323"/>
    </source>
</evidence>
<keyword evidence="5 7" id="KW-0808">Transferase</keyword>
<evidence type="ECO:0000256" key="2">
    <source>
        <dbReference type="ARBA" id="ARBA00004922"/>
    </source>
</evidence>
<keyword evidence="6 7" id="KW-0333">Golgi apparatus</keyword>
<comment type="caution">
    <text evidence="9">The sequence shown here is derived from an EMBL/GenBank/DDBJ whole genome shotgun (WGS) entry which is preliminary data.</text>
</comment>
<comment type="similarity">
    <text evidence="3 7">Belongs to the glycosyltransferase 10 family.</text>
</comment>
<dbReference type="InterPro" id="IPR001503">
    <property type="entry name" value="Glyco_trans_10"/>
</dbReference>
<keyword evidence="10" id="KW-1185">Reference proteome</keyword>
<dbReference type="SUPFAM" id="SSF53756">
    <property type="entry name" value="UDP-Glycosyltransferase/glycogen phosphorylase"/>
    <property type="match status" value="1"/>
</dbReference>
<dbReference type="Proteomes" id="UP001642540">
    <property type="component" value="Unassembled WGS sequence"/>
</dbReference>
<dbReference type="Pfam" id="PF00852">
    <property type="entry name" value="Glyco_transf_10"/>
    <property type="match status" value="1"/>
</dbReference>
<keyword evidence="7" id="KW-1133">Transmembrane helix</keyword>
<feature type="transmembrane region" description="Helical" evidence="7">
    <location>
        <begin position="12"/>
        <end position="30"/>
    </location>
</feature>
<reference evidence="9 10" key="1">
    <citation type="submission" date="2024-08" db="EMBL/GenBank/DDBJ databases">
        <authorList>
            <person name="Cucini C."/>
            <person name="Frati F."/>
        </authorList>
    </citation>
    <scope>NUCLEOTIDE SEQUENCE [LARGE SCALE GENOMIC DNA]</scope>
</reference>
<sequence>MVRCNFIKCLRVVICIILTYILVVTVTHMTNRNKFSESKTNESNPLSSFESEMRIRNKLKLELRKTKHKSENIGHIIKKFETTNYQAVLAAKNIELIENNNRSSDFITLRFWELVNNFRNNNTFLTEESFPFPNLWRQEKQNLSLRDEDRILPQLILGMDVNVTNFTLKSNQIHPKIIYLPQSFAWWGNPNWTSPHSLEEQECPGNFELFHHCTFSENPDSMDVMDALITTDEATNFRVPSHVLKIHYRLETSAQNEAKLVRSNDLLASHYRGSDINTPYGKWVYYDPAVKFKTQEKDYAVGKTKMAAAFISNCNSINRRLKFAHQLQRYVNVDIYGFCGELECFKYKQEECFAMLKKEYHFFLSFENTNCRDYITEKLFINAFENDIIPIVLGAHPDDYKATCPEKSYIHVEDFENPKALANYMQHLVENPVEYNSYFRWKGTGEFIDTHFFCRICAMVHYADIVPPPKRTSAFRWNWKVAVRNKFCLPRGVWYWNSSVKTGMTYTLHTLCIIVVFIFHILSRFR</sequence>